<accession>A0A167F2P3</accession>
<protein>
    <submittedName>
        <fullName evidence="1">Uncharacterized protein</fullName>
    </submittedName>
</protein>
<dbReference type="PATRIC" id="fig|1365251.3.peg.1620"/>
<gene>
    <name evidence="1" type="ORF">N476_12095</name>
</gene>
<dbReference type="RefSeq" id="WP_063361213.1">
    <property type="nucleotide sequence ID" value="NZ_AUXZ01000067.1"/>
</dbReference>
<comment type="caution">
    <text evidence="1">The sequence shown here is derived from an EMBL/GenBank/DDBJ whole genome shotgun (WGS) entry which is preliminary data.</text>
</comment>
<name>A0A167F2P3_9GAMM</name>
<sequence length="118" mass="13633">MKKYLLLVLIILALFTIDHPLIKEPRDKLLQQGVDTLGETSKTQYSLAAKQARHEIAKEIDLTPSEKEYLQDALATDEKVKVFHVRFCQEHELNLYFFGPKLQTICDVTTKAIRKAEF</sequence>
<proteinExistence type="predicted"/>
<dbReference type="OrthoDB" id="6315326at2"/>
<reference evidence="1 2" key="1">
    <citation type="submission" date="2013-07" db="EMBL/GenBank/DDBJ databases">
        <title>Comparative Genomic and Metabolomic Analysis of Twelve Strains of Pseudoalteromonas luteoviolacea.</title>
        <authorList>
            <person name="Vynne N.G."/>
            <person name="Mansson M."/>
            <person name="Gram L."/>
        </authorList>
    </citation>
    <scope>NUCLEOTIDE SEQUENCE [LARGE SCALE GENOMIC DNA]</scope>
    <source>
        <strain evidence="1 2">H33</strain>
    </source>
</reference>
<evidence type="ECO:0000313" key="1">
    <source>
        <dbReference type="EMBL" id="KZN51561.1"/>
    </source>
</evidence>
<dbReference type="EMBL" id="AUXZ01000067">
    <property type="protein sequence ID" value="KZN51561.1"/>
    <property type="molecule type" value="Genomic_DNA"/>
</dbReference>
<evidence type="ECO:0000313" key="2">
    <source>
        <dbReference type="Proteomes" id="UP000076503"/>
    </source>
</evidence>
<dbReference type="AlphaFoldDB" id="A0A167F2P3"/>
<organism evidence="1 2">
    <name type="scientific">Pseudoalteromonas luteoviolacea H33</name>
    <dbReference type="NCBI Taxonomy" id="1365251"/>
    <lineage>
        <taxon>Bacteria</taxon>
        <taxon>Pseudomonadati</taxon>
        <taxon>Pseudomonadota</taxon>
        <taxon>Gammaproteobacteria</taxon>
        <taxon>Alteromonadales</taxon>
        <taxon>Pseudoalteromonadaceae</taxon>
        <taxon>Pseudoalteromonas</taxon>
    </lineage>
</organism>
<dbReference type="Proteomes" id="UP000076503">
    <property type="component" value="Unassembled WGS sequence"/>
</dbReference>